<evidence type="ECO:0000313" key="3">
    <source>
        <dbReference type="Proteomes" id="UP000324222"/>
    </source>
</evidence>
<keyword evidence="3" id="KW-1185">Reference proteome</keyword>
<gene>
    <name evidence="2" type="ORF">E2C01_048927</name>
</gene>
<dbReference type="AlphaFoldDB" id="A0A5B7GBU3"/>
<evidence type="ECO:0000256" key="1">
    <source>
        <dbReference type="SAM" id="MobiDB-lite"/>
    </source>
</evidence>
<sequence>MVVPRETQHSAGQELVAVRLRSDHMPPGGVNTDRLRDKWRRFFEKEWLDAEAWWLLLGPELPERWPAPLPSLFFWSHRFLRRSRTFRSPLGRMMTPVTPSSSEPAPSDSPPKLVMNLMVPAPGGVGERDLEWEEDLREQQF</sequence>
<organism evidence="2 3">
    <name type="scientific">Portunus trituberculatus</name>
    <name type="common">Swimming crab</name>
    <name type="synonym">Neptunus trituberculatus</name>
    <dbReference type="NCBI Taxonomy" id="210409"/>
    <lineage>
        <taxon>Eukaryota</taxon>
        <taxon>Metazoa</taxon>
        <taxon>Ecdysozoa</taxon>
        <taxon>Arthropoda</taxon>
        <taxon>Crustacea</taxon>
        <taxon>Multicrustacea</taxon>
        <taxon>Malacostraca</taxon>
        <taxon>Eumalacostraca</taxon>
        <taxon>Eucarida</taxon>
        <taxon>Decapoda</taxon>
        <taxon>Pleocyemata</taxon>
        <taxon>Brachyura</taxon>
        <taxon>Eubrachyura</taxon>
        <taxon>Portunoidea</taxon>
        <taxon>Portunidae</taxon>
        <taxon>Portuninae</taxon>
        <taxon>Portunus</taxon>
    </lineage>
</organism>
<dbReference type="Proteomes" id="UP000324222">
    <property type="component" value="Unassembled WGS sequence"/>
</dbReference>
<reference evidence="2 3" key="1">
    <citation type="submission" date="2019-05" db="EMBL/GenBank/DDBJ databases">
        <title>Another draft genome of Portunus trituberculatus and its Hox gene families provides insights of decapod evolution.</title>
        <authorList>
            <person name="Jeong J.-H."/>
            <person name="Song I."/>
            <person name="Kim S."/>
            <person name="Choi T."/>
            <person name="Kim D."/>
            <person name="Ryu S."/>
            <person name="Kim W."/>
        </authorList>
    </citation>
    <scope>NUCLEOTIDE SEQUENCE [LARGE SCALE GENOMIC DNA]</scope>
    <source>
        <tissue evidence="2">Muscle</tissue>
    </source>
</reference>
<proteinExistence type="predicted"/>
<evidence type="ECO:0000313" key="2">
    <source>
        <dbReference type="EMBL" id="MPC54996.1"/>
    </source>
</evidence>
<accession>A0A5B7GBU3</accession>
<feature type="region of interest" description="Disordered" evidence="1">
    <location>
        <begin position="90"/>
        <end position="129"/>
    </location>
</feature>
<dbReference type="EMBL" id="VSRR010012805">
    <property type="protein sequence ID" value="MPC54996.1"/>
    <property type="molecule type" value="Genomic_DNA"/>
</dbReference>
<comment type="caution">
    <text evidence="2">The sequence shown here is derived from an EMBL/GenBank/DDBJ whole genome shotgun (WGS) entry which is preliminary data.</text>
</comment>
<name>A0A5B7GBU3_PORTR</name>
<protein>
    <submittedName>
        <fullName evidence="2">Uncharacterized protein</fullName>
    </submittedName>
</protein>